<keyword evidence="3" id="KW-1185">Reference proteome</keyword>
<dbReference type="Gene3D" id="3.40.220.10">
    <property type="entry name" value="Leucine Aminopeptidase, subunit E, domain 1"/>
    <property type="match status" value="1"/>
</dbReference>
<name>A0ABR4AVH8_9LECA</name>
<evidence type="ECO:0000313" key="3">
    <source>
        <dbReference type="Proteomes" id="UP001590951"/>
    </source>
</evidence>
<dbReference type="InterPro" id="IPR012664">
    <property type="entry name" value="CHP02452"/>
</dbReference>
<proteinExistence type="predicted"/>
<organism evidence="2 3">
    <name type="scientific">Lepraria finkii</name>
    <dbReference type="NCBI Taxonomy" id="1340010"/>
    <lineage>
        <taxon>Eukaryota</taxon>
        <taxon>Fungi</taxon>
        <taxon>Dikarya</taxon>
        <taxon>Ascomycota</taxon>
        <taxon>Pezizomycotina</taxon>
        <taxon>Lecanoromycetes</taxon>
        <taxon>OSLEUM clade</taxon>
        <taxon>Lecanoromycetidae</taxon>
        <taxon>Lecanorales</taxon>
        <taxon>Lecanorineae</taxon>
        <taxon>Stereocaulaceae</taxon>
        <taxon>Lepraria</taxon>
    </lineage>
</organism>
<dbReference type="PANTHER" id="PTHR35596">
    <property type="entry name" value="DUF2263 DOMAIN-CONTAINING PROTEIN"/>
    <property type="match status" value="1"/>
</dbReference>
<evidence type="ECO:0000313" key="2">
    <source>
        <dbReference type="EMBL" id="KAL2049569.1"/>
    </source>
</evidence>
<dbReference type="InterPro" id="IPR043472">
    <property type="entry name" value="Macro_dom-like"/>
</dbReference>
<dbReference type="PANTHER" id="PTHR35596:SF2">
    <property type="entry name" value="MICROBIAL-TYPE PARG CATALYTIC DOMAIN-CONTAINING PROTEIN"/>
    <property type="match status" value="1"/>
</dbReference>
<comment type="caution">
    <text evidence="2">The sequence shown here is derived from an EMBL/GenBank/DDBJ whole genome shotgun (WGS) entry which is preliminary data.</text>
</comment>
<sequence length="282" mass="31688">MPENTWKPGEIASEAKKIYLPRIESEYPHLPPSILYKDLPKLPAAGDSQCPKSKLLVAVIDKDPVDAALKWHEENAEGSKIAVKAIPVVSMANEGRPGGDWEFARKAQEEEICRRSNLARALTSTSKDSHYLIPSTGGIYSPSVGATQQHTVWEKFKCLPIISVVPVRRPKLNEAGTEYVFDEEKELMREKMRMVLRIAAHQQHKEICMGPFGIGPGMLNPAPLVATMWREILFEEFHGVFSSVVFAIESATDSYLRKEASTVFNVFKEEFDPSNIVRTQHR</sequence>
<dbReference type="InterPro" id="IPR019261">
    <property type="entry name" value="PARG_cat_microbial"/>
</dbReference>
<evidence type="ECO:0000259" key="1">
    <source>
        <dbReference type="Pfam" id="PF10021"/>
    </source>
</evidence>
<dbReference type="NCBIfam" id="TIGR02452">
    <property type="entry name" value="TIGR02452 family protein"/>
    <property type="match status" value="1"/>
</dbReference>
<dbReference type="Proteomes" id="UP001590951">
    <property type="component" value="Unassembled WGS sequence"/>
</dbReference>
<gene>
    <name evidence="2" type="ORF">ABVK25_010148</name>
</gene>
<reference evidence="2 3" key="1">
    <citation type="submission" date="2024-09" db="EMBL/GenBank/DDBJ databases">
        <title>Rethinking Asexuality: The Enigmatic Case of Functional Sexual Genes in Lepraria (Stereocaulaceae).</title>
        <authorList>
            <person name="Doellman M."/>
            <person name="Sun Y."/>
            <person name="Barcenas-Pena A."/>
            <person name="Lumbsch H.T."/>
            <person name="Grewe F."/>
        </authorList>
    </citation>
    <scope>NUCLEOTIDE SEQUENCE [LARGE SCALE GENOMIC DNA]</scope>
    <source>
        <strain evidence="2 3">Grewe 0041</strain>
    </source>
</reference>
<dbReference type="Pfam" id="PF10021">
    <property type="entry name" value="PARG_cat_microb"/>
    <property type="match status" value="1"/>
</dbReference>
<protein>
    <recommendedName>
        <fullName evidence="1">Microbial-type PARG catalytic domain-containing protein</fullName>
    </recommendedName>
</protein>
<dbReference type="EMBL" id="JBHFEH010000061">
    <property type="protein sequence ID" value="KAL2049569.1"/>
    <property type="molecule type" value="Genomic_DNA"/>
</dbReference>
<feature type="domain" description="Microbial-type PARG catalytic" evidence="1">
    <location>
        <begin position="47"/>
        <end position="144"/>
    </location>
</feature>
<accession>A0ABR4AVH8</accession>